<dbReference type="InterPro" id="IPR050546">
    <property type="entry name" value="Glycosyl_Hydrlase_16"/>
</dbReference>
<protein>
    <submittedName>
        <fullName evidence="3">Glycoside hydrolase family 16 protein</fullName>
    </submittedName>
</protein>
<proteinExistence type="inferred from homology"/>
<feature type="domain" description="GH16" evidence="2">
    <location>
        <begin position="10"/>
        <end position="284"/>
    </location>
</feature>
<dbReference type="GO" id="GO:0004553">
    <property type="term" value="F:hydrolase activity, hydrolyzing O-glycosyl compounds"/>
    <property type="evidence" value="ECO:0007669"/>
    <property type="project" value="InterPro"/>
</dbReference>
<dbReference type="InterPro" id="IPR013320">
    <property type="entry name" value="ConA-like_dom_sf"/>
</dbReference>
<accession>A0A2U8P066</accession>
<dbReference type="GeneID" id="92969300"/>
<dbReference type="PANTHER" id="PTHR10963">
    <property type="entry name" value="GLYCOSYL HYDROLASE-RELATED"/>
    <property type="match status" value="1"/>
</dbReference>
<dbReference type="Proteomes" id="UP000215703">
    <property type="component" value="Chromosome"/>
</dbReference>
<keyword evidence="3" id="KW-0378">Hydrolase</keyword>
<dbReference type="Gene3D" id="2.60.120.200">
    <property type="match status" value="1"/>
</dbReference>
<dbReference type="InterPro" id="IPR000757">
    <property type="entry name" value="Beta-glucanase-like"/>
</dbReference>
<dbReference type="Pfam" id="PF00722">
    <property type="entry name" value="Glyco_hydro_16"/>
    <property type="match status" value="1"/>
</dbReference>
<name>A0A2U8P066_9BRAD</name>
<dbReference type="RefSeq" id="WP_095424370.1">
    <property type="nucleotide sequence ID" value="NZ_CP029425.2"/>
</dbReference>
<dbReference type="PROSITE" id="PS51762">
    <property type="entry name" value="GH16_2"/>
    <property type="match status" value="1"/>
</dbReference>
<dbReference type="CDD" id="cd08023">
    <property type="entry name" value="GH16_laminarinase_like"/>
    <property type="match status" value="1"/>
</dbReference>
<dbReference type="GO" id="GO:0005975">
    <property type="term" value="P:carbohydrate metabolic process"/>
    <property type="evidence" value="ECO:0007669"/>
    <property type="project" value="InterPro"/>
</dbReference>
<gene>
    <name evidence="3" type="ORF">CIT37_01165</name>
</gene>
<dbReference type="SUPFAM" id="SSF49899">
    <property type="entry name" value="Concanavalin A-like lectins/glucanases"/>
    <property type="match status" value="1"/>
</dbReference>
<reference evidence="3 4" key="2">
    <citation type="journal article" date="2017" name="Syst. Appl. Microbiol.">
        <title>Soybeans inoculated with root zone soils of Canadian native legumes harbour diverse and novel Bradyrhizobium spp. that possess agricultural potential.</title>
        <authorList>
            <person name="Bromfield E.S.P."/>
            <person name="Cloutier S."/>
            <person name="Tambong J.T."/>
            <person name="Tran Thi T.V."/>
        </authorList>
    </citation>
    <scope>NUCLEOTIDE SEQUENCE [LARGE SCALE GENOMIC DNA]</scope>
    <source>
        <strain evidence="3 4">OO99</strain>
    </source>
</reference>
<reference evidence="3 4" key="1">
    <citation type="journal article" date="2014" name="Int. J. Syst. Evol. Microbiol.">
        <title>Bradyrhizobium ottawaense sp. nov., a symbiotic nitrogen fixing bacterium from root nodules of soybeans in Canada.</title>
        <authorList>
            <person name="Yu X."/>
            <person name="Cloutier S."/>
            <person name="Tambong J.T."/>
            <person name="Bromfield E.S."/>
        </authorList>
    </citation>
    <scope>NUCLEOTIDE SEQUENCE [LARGE SCALE GENOMIC DNA]</scope>
    <source>
        <strain evidence="3 4">OO99</strain>
    </source>
</reference>
<evidence type="ECO:0000259" key="2">
    <source>
        <dbReference type="PROSITE" id="PS51762"/>
    </source>
</evidence>
<comment type="similarity">
    <text evidence="1">Belongs to the glycosyl hydrolase 16 family.</text>
</comment>
<dbReference type="KEGG" id="bot:CIT37_01165"/>
<dbReference type="AlphaFoldDB" id="A0A2U8P066"/>
<evidence type="ECO:0000313" key="4">
    <source>
        <dbReference type="Proteomes" id="UP000215703"/>
    </source>
</evidence>
<organism evidence="3 4">
    <name type="scientific">Bradyrhizobium ottawaense</name>
    <dbReference type="NCBI Taxonomy" id="931866"/>
    <lineage>
        <taxon>Bacteria</taxon>
        <taxon>Pseudomonadati</taxon>
        <taxon>Pseudomonadota</taxon>
        <taxon>Alphaproteobacteria</taxon>
        <taxon>Hyphomicrobiales</taxon>
        <taxon>Nitrobacteraceae</taxon>
        <taxon>Bradyrhizobium</taxon>
    </lineage>
</organism>
<dbReference type="EMBL" id="CP029425">
    <property type="protein sequence ID" value="AWL91065.1"/>
    <property type="molecule type" value="Genomic_DNA"/>
</dbReference>
<sequence length="448" mass="50460">MASESYRSIASFKTAVRILTSILILISLATGSATAGGWKLVFADEFSTDTLDRDKWATRYIYENETLDHFKDEVQRYRDSHLLSDGVLSLIAKKGSSSRFDSGMIRTYQTFYYGYFEARVFLPKGKGIWPAFWLLGDYDRDGQTWHPPEIDIFEYVINEHDDKDTMLHSGAQDKAPASVYTYVDSSFDARRNQMRVDAPLNAGWHTAGLVWAPERISFFWDGRLIYSRPYRWLRPDGVLGPPAQVILNFAIGGAGWAGRHGIDESAFPQAFKIDYVHVCQFTASNEGSRLCGGSEATPDPVQFSYETEHSDMPKPTFLPPRATLARYSLGATLLSDEGPTELEVPIRLPDDTWRDETINIFLLDETTNARSTLYAKQARHLGQRGADGTNTIRLSLPTLPQRGDFALLAEISSSGKETQGWHVPLACDTGIKQPLKFKTCRLLSLRRR</sequence>
<dbReference type="PANTHER" id="PTHR10963:SF55">
    <property type="entry name" value="GLYCOSIDE HYDROLASE FAMILY 16 PROTEIN"/>
    <property type="match status" value="1"/>
</dbReference>
<evidence type="ECO:0000256" key="1">
    <source>
        <dbReference type="ARBA" id="ARBA00006865"/>
    </source>
</evidence>
<evidence type="ECO:0000313" key="3">
    <source>
        <dbReference type="EMBL" id="AWL91065.1"/>
    </source>
</evidence>